<keyword evidence="2 8" id="KW-0813">Transport</keyword>
<evidence type="ECO:0000256" key="3">
    <source>
        <dbReference type="ARBA" id="ARBA00022452"/>
    </source>
</evidence>
<keyword evidence="5 9" id="KW-0798">TonB box</keyword>
<keyword evidence="13" id="KW-0675">Receptor</keyword>
<dbReference type="PATRIC" id="fig|671143.5.peg.113"/>
<comment type="similarity">
    <text evidence="8 9">Belongs to the TonB-dependent receptor family.</text>
</comment>
<dbReference type="PANTHER" id="PTHR30069:SF39">
    <property type="entry name" value="BLL6183 PROTEIN"/>
    <property type="match status" value="1"/>
</dbReference>
<name>D5MI93_METO1</name>
<dbReference type="HOGENOM" id="CLU_008654_0_0_0"/>
<dbReference type="InterPro" id="IPR000531">
    <property type="entry name" value="Beta-barrel_TonB"/>
</dbReference>
<dbReference type="PROSITE" id="PS52016">
    <property type="entry name" value="TONB_DEPENDENT_REC_3"/>
    <property type="match status" value="1"/>
</dbReference>
<dbReference type="InterPro" id="IPR039426">
    <property type="entry name" value="TonB-dep_rcpt-like"/>
</dbReference>
<evidence type="ECO:0000259" key="11">
    <source>
        <dbReference type="Pfam" id="PF00593"/>
    </source>
</evidence>
<evidence type="ECO:0000256" key="6">
    <source>
        <dbReference type="ARBA" id="ARBA00023136"/>
    </source>
</evidence>
<evidence type="ECO:0000256" key="8">
    <source>
        <dbReference type="PROSITE-ProRule" id="PRU01360"/>
    </source>
</evidence>
<feature type="domain" description="TonB-dependent receptor plug" evidence="12">
    <location>
        <begin position="63"/>
        <end position="174"/>
    </location>
</feature>
<proteinExistence type="inferred from homology"/>
<evidence type="ECO:0000256" key="2">
    <source>
        <dbReference type="ARBA" id="ARBA00022448"/>
    </source>
</evidence>
<evidence type="ECO:0000256" key="5">
    <source>
        <dbReference type="ARBA" id="ARBA00023077"/>
    </source>
</evidence>
<dbReference type="InterPro" id="IPR012910">
    <property type="entry name" value="Plug_dom"/>
</dbReference>
<keyword evidence="7 8" id="KW-0998">Cell outer membrane</keyword>
<evidence type="ECO:0000313" key="13">
    <source>
        <dbReference type="EMBL" id="CBE67243.1"/>
    </source>
</evidence>
<evidence type="ECO:0000256" key="7">
    <source>
        <dbReference type="ARBA" id="ARBA00023237"/>
    </source>
</evidence>
<dbReference type="KEGG" id="mox:DAMO_0129"/>
<evidence type="ECO:0000256" key="1">
    <source>
        <dbReference type="ARBA" id="ARBA00004571"/>
    </source>
</evidence>
<dbReference type="Pfam" id="PF00593">
    <property type="entry name" value="TonB_dep_Rec_b-barrel"/>
    <property type="match status" value="1"/>
</dbReference>
<keyword evidence="6 8" id="KW-0472">Membrane</keyword>
<keyword evidence="4 8" id="KW-0812">Transmembrane</keyword>
<protein>
    <submittedName>
        <fullName evidence="13">Putative TonB-dependent receptor</fullName>
    </submittedName>
</protein>
<feature type="region of interest" description="Disordered" evidence="10">
    <location>
        <begin position="421"/>
        <end position="442"/>
    </location>
</feature>
<sequence length="781" mass="85824">MRVRVLWYVAIGLIWLVAGMMPRAWAETDQSEPGESPLKAFELPAVEVIEHTPLSALGIPIGKYPGNVQEITSEEIESQNPLDISEMFYRNLSSVNINAAQNNPWQNDVTYRGFLASPLTGSPIGLSVYLDGMRFNDGFGETMNWDLTPQSAIAEIDVIPGSNPVFGLNTLGGALNIRTKRGFDLQGTEVEASGGSFGRWAVEAEHGAVHGPFDLYLTFNTLDESGWREHSPSELRQLFSRIGWKTERTDLNLNYIWADNDLIGNGFVPESTLARDRDAVHTFPDRTGNRMHLLNLRGSRRITDALLLSGNGFYRYYKRKTLNGDAEVGCVDDATGAGVVDAGGRPLHLGLCEGSAVGFFDEDGNPLAGALEREAEGEDRTTRTRTHDFGGTFQLSHSGAIMGRTNRLTVGFAFDRHQSHYNQREAESELVPDGNSVGTEREGPFETEVNVGTRQDNAGFYITNTFDLAERLALTLSGRYQHVDINIRDRSGENDDLNGHHTFERFSPAVGLTFQALKNATLFFSYSEGFRAPTPAELTCADENDPCNLPNAFVADPPLNKVVARTYEFGARGRLPIGNGVRWNAGFFRTDLSNDILFTVVETGGAGFFQNVDATRRQGVEVGVQGRWKRLKYFGNYAYVDATYQSDVTLASVTDPGGVRVKDGDVIPGIPKHNAKVGAEYALLDNLWIGGNVIAVSGNYLRGDDGNNQSKTDAYAILNLHARYVPIKNLEIWTRIDNVTDTDYETAGTLNFNAFGSPIAVERFVAPGSPVAGWVGVKLRF</sequence>
<dbReference type="GO" id="GO:0015344">
    <property type="term" value="F:siderophore uptake transmembrane transporter activity"/>
    <property type="evidence" value="ECO:0007669"/>
    <property type="project" value="TreeGrafter"/>
</dbReference>
<dbReference type="SUPFAM" id="SSF56935">
    <property type="entry name" value="Porins"/>
    <property type="match status" value="1"/>
</dbReference>
<dbReference type="AlphaFoldDB" id="D5MI93"/>
<accession>D5MI93</accession>
<evidence type="ECO:0000313" key="14">
    <source>
        <dbReference type="Proteomes" id="UP000006898"/>
    </source>
</evidence>
<dbReference type="InterPro" id="IPR036942">
    <property type="entry name" value="Beta-barrel_TonB_sf"/>
</dbReference>
<evidence type="ECO:0000256" key="9">
    <source>
        <dbReference type="RuleBase" id="RU003357"/>
    </source>
</evidence>
<feature type="domain" description="TonB-dependent receptor-like beta-barrel" evidence="11">
    <location>
        <begin position="238"/>
        <end position="739"/>
    </location>
</feature>
<dbReference type="EMBL" id="FP565575">
    <property type="protein sequence ID" value="CBE67243.1"/>
    <property type="molecule type" value="Genomic_DNA"/>
</dbReference>
<dbReference type="CDD" id="cd01347">
    <property type="entry name" value="ligand_gated_channel"/>
    <property type="match status" value="1"/>
</dbReference>
<evidence type="ECO:0000256" key="10">
    <source>
        <dbReference type="SAM" id="MobiDB-lite"/>
    </source>
</evidence>
<dbReference type="GO" id="GO:0044718">
    <property type="term" value="P:siderophore transmembrane transport"/>
    <property type="evidence" value="ECO:0007669"/>
    <property type="project" value="TreeGrafter"/>
</dbReference>
<dbReference type="eggNOG" id="COG4774">
    <property type="taxonomic scope" value="Bacteria"/>
</dbReference>
<keyword evidence="3 8" id="KW-1134">Transmembrane beta strand</keyword>
<organism evidence="13 14">
    <name type="scientific">Methylomirabilis oxygeniifera</name>
    <dbReference type="NCBI Taxonomy" id="671143"/>
    <lineage>
        <taxon>Bacteria</taxon>
        <taxon>Candidatus Methylomirabilota</taxon>
        <taxon>Candidatus Methylomirabilia</taxon>
        <taxon>Candidatus Methylomirabilales</taxon>
        <taxon>Candidatus Methylomirabilaceae</taxon>
        <taxon>Candidatus Methylomirabilis</taxon>
    </lineage>
</organism>
<dbReference type="Gene3D" id="2.40.170.20">
    <property type="entry name" value="TonB-dependent receptor, beta-barrel domain"/>
    <property type="match status" value="1"/>
</dbReference>
<dbReference type="GO" id="GO:0009279">
    <property type="term" value="C:cell outer membrane"/>
    <property type="evidence" value="ECO:0007669"/>
    <property type="project" value="UniProtKB-SubCell"/>
</dbReference>
<dbReference type="STRING" id="671143.DAMO_0129"/>
<evidence type="ECO:0000259" key="12">
    <source>
        <dbReference type="Pfam" id="PF07715"/>
    </source>
</evidence>
<evidence type="ECO:0000256" key="4">
    <source>
        <dbReference type="ARBA" id="ARBA00022692"/>
    </source>
</evidence>
<dbReference type="Proteomes" id="UP000006898">
    <property type="component" value="Chromosome"/>
</dbReference>
<dbReference type="Gene3D" id="2.170.130.10">
    <property type="entry name" value="TonB-dependent receptor, plug domain"/>
    <property type="match status" value="1"/>
</dbReference>
<dbReference type="PANTHER" id="PTHR30069">
    <property type="entry name" value="TONB-DEPENDENT OUTER MEMBRANE RECEPTOR"/>
    <property type="match status" value="1"/>
</dbReference>
<reference evidence="13 14" key="1">
    <citation type="journal article" date="2010" name="Nature">
        <title>Nitrite-driven anaerobic methane oxidation by oxygenic bacteria.</title>
        <authorList>
            <person name="Ettwig K.F."/>
            <person name="Butler M.K."/>
            <person name="Le Paslier D."/>
            <person name="Pelletier E."/>
            <person name="Mangenot S."/>
            <person name="Kuypers M.M.M."/>
            <person name="Schreiber F."/>
            <person name="Dutilh B.E."/>
            <person name="Zedelius J."/>
            <person name="de Beer D."/>
            <person name="Gloerich J."/>
            <person name="Wessels H.J.C.T."/>
            <person name="van Allen T."/>
            <person name="Luesken F."/>
            <person name="Wu M."/>
            <person name="van de Pas-Schoonen K.T."/>
            <person name="Op den Camp H.J.M."/>
            <person name="Janssen-Megens E.M."/>
            <person name="Francoijs K-J."/>
            <person name="Stunnenberg H."/>
            <person name="Weissenbach J."/>
            <person name="Jetten M.S.M."/>
            <person name="Strous M."/>
        </authorList>
    </citation>
    <scope>NUCLEOTIDE SEQUENCE [LARGE SCALE GENOMIC DNA]</scope>
</reference>
<comment type="subcellular location">
    <subcellularLocation>
        <location evidence="1 8">Cell outer membrane</location>
        <topology evidence="1 8">Multi-pass membrane protein</topology>
    </subcellularLocation>
</comment>
<gene>
    <name evidence="13" type="ORF">DAMO_0129</name>
</gene>
<dbReference type="InterPro" id="IPR037066">
    <property type="entry name" value="Plug_dom_sf"/>
</dbReference>
<dbReference type="Pfam" id="PF07715">
    <property type="entry name" value="Plug"/>
    <property type="match status" value="1"/>
</dbReference>